<dbReference type="InterPro" id="IPR037185">
    <property type="entry name" value="EmrE-like"/>
</dbReference>
<evidence type="ECO:0000313" key="8">
    <source>
        <dbReference type="Proteomes" id="UP000593892"/>
    </source>
</evidence>
<dbReference type="RefSeq" id="WP_194453135.1">
    <property type="nucleotide sequence ID" value="NZ_CP063849.1"/>
</dbReference>
<evidence type="ECO:0000256" key="3">
    <source>
        <dbReference type="ARBA" id="ARBA00022692"/>
    </source>
</evidence>
<dbReference type="PANTHER" id="PTHR30561">
    <property type="entry name" value="SMR FAMILY PROTON-DEPENDENT DRUG EFFLUX TRANSPORTER SUGE"/>
    <property type="match status" value="1"/>
</dbReference>
<dbReference type="SUPFAM" id="SSF103481">
    <property type="entry name" value="Multidrug resistance efflux transporter EmrE"/>
    <property type="match status" value="1"/>
</dbReference>
<evidence type="ECO:0000256" key="1">
    <source>
        <dbReference type="ARBA" id="ARBA00004651"/>
    </source>
</evidence>
<evidence type="ECO:0000256" key="2">
    <source>
        <dbReference type="ARBA" id="ARBA00022475"/>
    </source>
</evidence>
<evidence type="ECO:0008006" key="9">
    <source>
        <dbReference type="Google" id="ProtNLM"/>
    </source>
</evidence>
<dbReference type="Proteomes" id="UP000593892">
    <property type="component" value="Chromosome"/>
</dbReference>
<dbReference type="EMBL" id="CP063849">
    <property type="protein sequence ID" value="QOY91481.1"/>
    <property type="molecule type" value="Genomic_DNA"/>
</dbReference>
<feature type="transmembrane region" description="Helical" evidence="6">
    <location>
        <begin position="51"/>
        <end position="70"/>
    </location>
</feature>
<name>A0A7S7NXC6_PALFE</name>
<keyword evidence="3 6" id="KW-0812">Transmembrane</keyword>
<dbReference type="AlphaFoldDB" id="A0A7S7NXC6"/>
<gene>
    <name evidence="7" type="ORF">IRI77_16485</name>
</gene>
<accession>A0A7S7NXC6</accession>
<keyword evidence="4 6" id="KW-1133">Transmembrane helix</keyword>
<evidence type="ECO:0000313" key="7">
    <source>
        <dbReference type="EMBL" id="QOY91481.1"/>
    </source>
</evidence>
<evidence type="ECO:0000256" key="4">
    <source>
        <dbReference type="ARBA" id="ARBA00022989"/>
    </source>
</evidence>
<keyword evidence="8" id="KW-1185">Reference proteome</keyword>
<evidence type="ECO:0000256" key="5">
    <source>
        <dbReference type="ARBA" id="ARBA00023136"/>
    </source>
</evidence>
<organism evidence="7 8">
    <name type="scientific">Paludibaculum fermentans</name>
    <dbReference type="NCBI Taxonomy" id="1473598"/>
    <lineage>
        <taxon>Bacteria</taxon>
        <taxon>Pseudomonadati</taxon>
        <taxon>Acidobacteriota</taxon>
        <taxon>Terriglobia</taxon>
        <taxon>Bryobacterales</taxon>
        <taxon>Bryobacteraceae</taxon>
        <taxon>Paludibaculum</taxon>
    </lineage>
</organism>
<dbReference type="PANTHER" id="PTHR30561:SF9">
    <property type="entry name" value="4-AMINO-4-DEOXY-L-ARABINOSE-PHOSPHOUNDECAPRENOL FLIPPASE SUBUNIT ARNF-RELATED"/>
    <property type="match status" value="1"/>
</dbReference>
<feature type="transmembrane region" description="Helical" evidence="6">
    <location>
        <begin position="77"/>
        <end position="97"/>
    </location>
</feature>
<reference evidence="7 8" key="1">
    <citation type="submission" date="2020-10" db="EMBL/GenBank/DDBJ databases">
        <title>Complete genome sequence of Paludibaculum fermentans P105T, a facultatively anaerobic acidobacterium capable of dissimilatory Fe(III) reduction.</title>
        <authorList>
            <person name="Dedysh S.N."/>
            <person name="Beletsky A.V."/>
            <person name="Kulichevskaya I.S."/>
            <person name="Mardanov A.V."/>
            <person name="Ravin N.V."/>
        </authorList>
    </citation>
    <scope>NUCLEOTIDE SEQUENCE [LARGE SCALE GENOMIC DNA]</scope>
    <source>
        <strain evidence="7 8">P105</strain>
    </source>
</reference>
<evidence type="ECO:0000256" key="6">
    <source>
        <dbReference type="SAM" id="Phobius"/>
    </source>
</evidence>
<dbReference type="InterPro" id="IPR000390">
    <property type="entry name" value="Small_drug/metabolite_transptr"/>
</dbReference>
<dbReference type="GO" id="GO:0022857">
    <property type="term" value="F:transmembrane transporter activity"/>
    <property type="evidence" value="ECO:0007669"/>
    <property type="project" value="InterPro"/>
</dbReference>
<dbReference type="Gene3D" id="1.10.3730.20">
    <property type="match status" value="1"/>
</dbReference>
<proteinExistence type="predicted"/>
<protein>
    <recommendedName>
        <fullName evidence="9">EamA domain-containing protein</fullName>
    </recommendedName>
</protein>
<comment type="subcellular location">
    <subcellularLocation>
        <location evidence="1">Cell membrane</location>
        <topology evidence="1">Multi-pass membrane protein</topology>
    </subcellularLocation>
</comment>
<dbReference type="KEGG" id="pfer:IRI77_16485"/>
<keyword evidence="5 6" id="KW-0472">Membrane</keyword>
<keyword evidence="2" id="KW-1003">Cell membrane</keyword>
<feature type="transmembrane region" description="Helical" evidence="6">
    <location>
        <begin position="12"/>
        <end position="31"/>
    </location>
</feature>
<sequence length="125" mass="13585">MPQESYRFSHRQSVGLVFLCTLFGVAAQYFIKSSGSGLSVLTLHALITNFPLWAGLSLYGISTCLLILALRDGELSLLYPVISLTYVWVSILSVAVFHEKMNIYKIAGIATICLGVALLGKGKSK</sequence>
<feature type="transmembrane region" description="Helical" evidence="6">
    <location>
        <begin position="103"/>
        <end position="120"/>
    </location>
</feature>
<dbReference type="GO" id="GO:0005886">
    <property type="term" value="C:plasma membrane"/>
    <property type="evidence" value="ECO:0007669"/>
    <property type="project" value="UniProtKB-SubCell"/>
</dbReference>